<dbReference type="RefSeq" id="WP_146126759.1">
    <property type="nucleotide sequence ID" value="NZ_MQUC01000003.1"/>
</dbReference>
<reference evidence="1 2" key="1">
    <citation type="submission" date="2016-11" db="EMBL/GenBank/DDBJ databases">
        <title>Trade-off between light-utilization and light-protection in marine flavobacteria.</title>
        <authorList>
            <person name="Kumagai Y."/>
        </authorList>
    </citation>
    <scope>NUCLEOTIDE SEQUENCE [LARGE SCALE GENOMIC DNA]</scope>
    <source>
        <strain evidence="1 2">JCM 17109</strain>
    </source>
</reference>
<dbReference type="OrthoDB" id="732094at2"/>
<dbReference type="EMBL" id="MQUC01000003">
    <property type="protein sequence ID" value="PRP67615.1"/>
    <property type="molecule type" value="Genomic_DNA"/>
</dbReference>
<protein>
    <submittedName>
        <fullName evidence="1">Uncharacterized protein</fullName>
    </submittedName>
</protein>
<organism evidence="1 2">
    <name type="scientific">Nonlabens agnitus</name>
    <dbReference type="NCBI Taxonomy" id="870484"/>
    <lineage>
        <taxon>Bacteria</taxon>
        <taxon>Pseudomonadati</taxon>
        <taxon>Bacteroidota</taxon>
        <taxon>Flavobacteriia</taxon>
        <taxon>Flavobacteriales</taxon>
        <taxon>Flavobacteriaceae</taxon>
        <taxon>Nonlabens</taxon>
    </lineage>
</organism>
<keyword evidence="2" id="KW-1185">Reference proteome</keyword>
<dbReference type="AlphaFoldDB" id="A0A2S9WVX5"/>
<accession>A0A2S9WVX5</accession>
<gene>
    <name evidence="1" type="ORF">BST86_11185</name>
</gene>
<comment type="caution">
    <text evidence="1">The sequence shown here is derived from an EMBL/GenBank/DDBJ whole genome shotgun (WGS) entry which is preliminary data.</text>
</comment>
<sequence length="489" mass="57612">MNDLIELIRSMQSDEAEDFIAFAKAKNQRSDVKNIMLFDLIRSGVRRDLDLKIYGKGNKNALNALKNRLKENLIDFTASRGFSNESLEELQLLKLLLAARIFLEKEQFSMGFKTLHKAIRSSSKLESYAILQECYHTYVQYAHLDPKCDLDQLIAAYNRNQSLYETEIKWVKLYAILKRELTQNPANIFDLIKEKLEEYDLQIDASLSFKTLFQIMNIVTDAATLKSDYAGVSLFMNHVFELVKVKKHLADKHLYYHCEILYLMSGTYFRNRDFIASQKTLTELEVQLLKQRGAFESQFRERVLLLKALNFNYTNRPIEAMQLITHLKKPTTRIVVVHAMLLFQQTEFNAARRKLNELKHTDRFYERKEGLLFVLYKNILEILIYMELSQPDLVESKMRSFKKRYKNSLLGIKEERVITFMKLLRNYFDEPYLATQKTFKNKVEQAFIWKPVDREDIFAMSFYAYLKSKMERKTIFQATIDLVAQGSNS</sequence>
<proteinExistence type="predicted"/>
<evidence type="ECO:0000313" key="1">
    <source>
        <dbReference type="EMBL" id="PRP67615.1"/>
    </source>
</evidence>
<name>A0A2S9WVX5_9FLAO</name>
<evidence type="ECO:0000313" key="2">
    <source>
        <dbReference type="Proteomes" id="UP000239532"/>
    </source>
</evidence>
<dbReference type="Proteomes" id="UP000239532">
    <property type="component" value="Unassembled WGS sequence"/>
</dbReference>